<organism evidence="7 8">
    <name type="scientific">Nelumbo nucifera</name>
    <name type="common">Sacred lotus</name>
    <dbReference type="NCBI Taxonomy" id="4432"/>
    <lineage>
        <taxon>Eukaryota</taxon>
        <taxon>Viridiplantae</taxon>
        <taxon>Streptophyta</taxon>
        <taxon>Embryophyta</taxon>
        <taxon>Tracheophyta</taxon>
        <taxon>Spermatophyta</taxon>
        <taxon>Magnoliopsida</taxon>
        <taxon>Proteales</taxon>
        <taxon>Nelumbonaceae</taxon>
        <taxon>Nelumbo</taxon>
    </lineage>
</organism>
<sequence length="384" mass="41684">MYKSSLLFGLYPSSSQQMRMAELLSVCLVLLSLFTTSAFAAKYLDGLLPNGNFEEGPSRSNMKKTVIVGKYSLPKWEINGVVEYISGGPQPGSFFFAVPRGVHAVRLGNEASISQTVAVKPGSFYSLTFGATRTCAQDEVLRVSVPPFSGDLPLQTLYSSNGGDTYAWAFKATSNVAKVTFHNPGIQEDPTCGPLLDAVAIKEIIPPLHTRGNLVKNGDFEYGPHLFKNFSTGVLLPPKQKDHVSPLPGWTVVSLKAVKYIDSKHFSVPSGFAAIELVAGRESAISQVLRTVPGKSYNLTFTVGDAKNGCHGSMMVEAFAAKETLKVPFQAHGGSKFKTVSLKFKAVEPRTRITFYSGFYHTKLHDYGTLCGPVLDHVRVFPVS</sequence>
<gene>
    <name evidence="7" type="ORF">HUJ06_000631</name>
</gene>
<reference evidence="7 8" key="1">
    <citation type="journal article" date="2020" name="Mol. Biol. Evol.">
        <title>Distinct Expression and Methylation Patterns for Genes with Different Fates following a Single Whole-Genome Duplication in Flowering Plants.</title>
        <authorList>
            <person name="Shi T."/>
            <person name="Rahmani R.S."/>
            <person name="Gugger P.F."/>
            <person name="Wang M."/>
            <person name="Li H."/>
            <person name="Zhang Y."/>
            <person name="Li Z."/>
            <person name="Wang Q."/>
            <person name="Van de Peer Y."/>
            <person name="Marchal K."/>
            <person name="Chen J."/>
        </authorList>
    </citation>
    <scope>NUCLEOTIDE SEQUENCE [LARGE SCALE GENOMIC DNA]</scope>
    <source>
        <tissue evidence="7">Leaf</tissue>
    </source>
</reference>
<keyword evidence="3" id="KW-0964">Secreted</keyword>
<evidence type="ECO:0000313" key="8">
    <source>
        <dbReference type="Proteomes" id="UP000607653"/>
    </source>
</evidence>
<keyword evidence="8" id="KW-1185">Reference proteome</keyword>
<evidence type="ECO:0000313" key="7">
    <source>
        <dbReference type="EMBL" id="DAD42401.1"/>
    </source>
</evidence>
<dbReference type="SUPFAM" id="SSF49785">
    <property type="entry name" value="Galactose-binding domain-like"/>
    <property type="match status" value="1"/>
</dbReference>
<dbReference type="Pfam" id="PF04862">
    <property type="entry name" value="DUF642"/>
    <property type="match status" value="2"/>
</dbReference>
<dbReference type="InterPro" id="IPR008979">
    <property type="entry name" value="Galactose-bd-like_sf"/>
</dbReference>
<evidence type="ECO:0000256" key="5">
    <source>
        <dbReference type="ARBA" id="ARBA00023180"/>
    </source>
</evidence>
<dbReference type="PANTHER" id="PTHR31265:SF22">
    <property type="entry name" value="DUF642 DOMAIN-CONTAINING PROTEIN"/>
    <property type="match status" value="1"/>
</dbReference>
<dbReference type="Gene3D" id="2.60.120.260">
    <property type="entry name" value="Galactose-binding domain-like"/>
    <property type="match status" value="1"/>
</dbReference>
<dbReference type="Proteomes" id="UP000607653">
    <property type="component" value="Unassembled WGS sequence"/>
</dbReference>
<evidence type="ECO:0000259" key="6">
    <source>
        <dbReference type="Pfam" id="PF04862"/>
    </source>
</evidence>
<comment type="caution">
    <text evidence="7">The sequence shown here is derived from an EMBL/GenBank/DDBJ whole genome shotgun (WGS) entry which is preliminary data.</text>
</comment>
<dbReference type="AlphaFoldDB" id="A0A822ZF71"/>
<dbReference type="FunFam" id="2.60.120.260:FF:000031">
    <property type="entry name" value="DUF642 family protein"/>
    <property type="match status" value="1"/>
</dbReference>
<keyword evidence="2" id="KW-0134">Cell wall</keyword>
<comment type="subcellular location">
    <subcellularLocation>
        <location evidence="1">Secreted</location>
        <location evidence="1">Cell wall</location>
    </subcellularLocation>
</comment>
<accession>A0A822ZF71</accession>
<dbReference type="InterPro" id="IPR006946">
    <property type="entry name" value="DGR2-like_dom"/>
</dbReference>
<protein>
    <recommendedName>
        <fullName evidence="6">DUF642 domain-containing protein</fullName>
    </recommendedName>
</protein>
<feature type="domain" description="DUF642" evidence="6">
    <location>
        <begin position="214"/>
        <end position="380"/>
    </location>
</feature>
<feature type="domain" description="DUF642" evidence="6">
    <location>
        <begin position="46"/>
        <end position="202"/>
    </location>
</feature>
<evidence type="ECO:0000256" key="3">
    <source>
        <dbReference type="ARBA" id="ARBA00022525"/>
    </source>
</evidence>
<dbReference type="PANTHER" id="PTHR31265">
    <property type="entry name" value="OS02G0527500 PROTEIN-RELATED"/>
    <property type="match status" value="1"/>
</dbReference>
<keyword evidence="4" id="KW-0732">Signal</keyword>
<dbReference type="InterPro" id="IPR052437">
    <property type="entry name" value="Pectin_Meth_Modulator"/>
</dbReference>
<evidence type="ECO:0000256" key="2">
    <source>
        <dbReference type="ARBA" id="ARBA00022512"/>
    </source>
</evidence>
<keyword evidence="5" id="KW-0325">Glycoprotein</keyword>
<proteinExistence type="predicted"/>
<evidence type="ECO:0000256" key="1">
    <source>
        <dbReference type="ARBA" id="ARBA00004191"/>
    </source>
</evidence>
<dbReference type="EMBL" id="DUZY01000006">
    <property type="protein sequence ID" value="DAD42401.1"/>
    <property type="molecule type" value="Genomic_DNA"/>
</dbReference>
<evidence type="ECO:0000256" key="4">
    <source>
        <dbReference type="ARBA" id="ARBA00022729"/>
    </source>
</evidence>
<name>A0A822ZF71_NELNU</name>